<dbReference type="VEuPathDB" id="VectorBase:AATE008760"/>
<name>A0A182J021_ANOAO</name>
<sequence>MVNDGHGCQRSCAGGCVDGRWSIGRQKTRSSKLCCFSTTSRLHDESTYYSNTEYCFNVTLPMNAVTTGGDHHPGFLPTTSRGGGLRRPIDNVTNTPHQHTSPVEIDEEQNQEQTAAYYEGQQQSVDYDYHDDILQHCSDNDIHQQQRSVQRPQQSHYTSVQQEQERGERGWRGTETSGAARHRAQQSPPQQQQHHQQQHRTILDVHHVRRATVPEGEDTEELTEPLLQQASTGKQGASHGPLKREQSKSGTLEHQPNASPAAATSPPSNVGMSGAAPKLSPTSSNSSSSLSSKASKASKTSKASASRNRLRKSRSKDAQTEIEHPKAPLVVAEDSEDLDDDENEEEKEQENNATTTKVGDRE</sequence>
<feature type="compositionally biased region" description="Low complexity" evidence="1">
    <location>
        <begin position="185"/>
        <end position="195"/>
    </location>
</feature>
<evidence type="ECO:0000313" key="2">
    <source>
        <dbReference type="EnsemblMetazoa" id="AATE008760-PA.1"/>
    </source>
</evidence>
<feature type="compositionally biased region" description="Low complexity" evidence="1">
    <location>
        <begin position="276"/>
        <end position="307"/>
    </location>
</feature>
<feature type="compositionally biased region" description="Low complexity" evidence="1">
    <location>
        <begin position="145"/>
        <end position="155"/>
    </location>
</feature>
<reference evidence="2" key="1">
    <citation type="submission" date="2022-08" db="UniProtKB">
        <authorList>
            <consortium name="EnsemblMetazoa"/>
        </authorList>
    </citation>
    <scope>IDENTIFICATION</scope>
    <source>
        <strain evidence="2">EBRO</strain>
    </source>
</reference>
<dbReference type="AlphaFoldDB" id="A0A182J021"/>
<feature type="compositionally biased region" description="Basic and acidic residues" evidence="1">
    <location>
        <begin position="315"/>
        <end position="326"/>
    </location>
</feature>
<evidence type="ECO:0000256" key="1">
    <source>
        <dbReference type="SAM" id="MobiDB-lite"/>
    </source>
</evidence>
<feature type="compositionally biased region" description="Low complexity" evidence="1">
    <location>
        <begin position="256"/>
        <end position="269"/>
    </location>
</feature>
<protein>
    <submittedName>
        <fullName evidence="2">Uncharacterized protein</fullName>
    </submittedName>
</protein>
<feature type="region of interest" description="Disordered" evidence="1">
    <location>
        <begin position="75"/>
        <end position="110"/>
    </location>
</feature>
<accession>A0A182J021</accession>
<dbReference type="EnsemblMetazoa" id="AATE008760-RA">
    <property type="protein sequence ID" value="AATE008760-PA.1"/>
    <property type="gene ID" value="AATE008760"/>
</dbReference>
<feature type="compositionally biased region" description="Acidic residues" evidence="1">
    <location>
        <begin position="333"/>
        <end position="348"/>
    </location>
</feature>
<feature type="compositionally biased region" description="Polar residues" evidence="1">
    <location>
        <begin position="226"/>
        <end position="235"/>
    </location>
</feature>
<organism evidence="2">
    <name type="scientific">Anopheles atroparvus</name>
    <name type="common">European mosquito</name>
    <dbReference type="NCBI Taxonomy" id="41427"/>
    <lineage>
        <taxon>Eukaryota</taxon>
        <taxon>Metazoa</taxon>
        <taxon>Ecdysozoa</taxon>
        <taxon>Arthropoda</taxon>
        <taxon>Hexapoda</taxon>
        <taxon>Insecta</taxon>
        <taxon>Pterygota</taxon>
        <taxon>Neoptera</taxon>
        <taxon>Endopterygota</taxon>
        <taxon>Diptera</taxon>
        <taxon>Nematocera</taxon>
        <taxon>Culicoidea</taxon>
        <taxon>Culicidae</taxon>
        <taxon>Anophelinae</taxon>
        <taxon>Anopheles</taxon>
    </lineage>
</organism>
<proteinExistence type="predicted"/>
<feature type="compositionally biased region" description="Polar residues" evidence="1">
    <location>
        <begin position="91"/>
        <end position="101"/>
    </location>
</feature>
<feature type="region of interest" description="Disordered" evidence="1">
    <location>
        <begin position="143"/>
        <end position="362"/>
    </location>
</feature>
<feature type="compositionally biased region" description="Basic and acidic residues" evidence="1">
    <location>
        <begin position="163"/>
        <end position="172"/>
    </location>
</feature>
<feature type="compositionally biased region" description="Polar residues" evidence="1">
    <location>
        <begin position="353"/>
        <end position="362"/>
    </location>
</feature>